<dbReference type="PIRSF" id="PIRSF006593">
    <property type="entry name" value="UCP006593"/>
    <property type="match status" value="1"/>
</dbReference>
<evidence type="ECO:0000313" key="3">
    <source>
        <dbReference type="Proteomes" id="UP000244956"/>
    </source>
</evidence>
<dbReference type="Gene3D" id="1.10.285.20">
    <property type="entry name" value="Uncharacterised protein PF01937, DUF89, domain 2"/>
    <property type="match status" value="1"/>
</dbReference>
<dbReference type="AlphaFoldDB" id="A0A2U2B6Z2"/>
<feature type="domain" description="Damage-control phosphatase ARMT1-like metal-binding" evidence="1">
    <location>
        <begin position="4"/>
        <end position="277"/>
    </location>
</feature>
<dbReference type="RefSeq" id="WP_109265101.1">
    <property type="nucleotide sequence ID" value="NZ_QEWP01000011.1"/>
</dbReference>
<keyword evidence="3" id="KW-1185">Reference proteome</keyword>
<evidence type="ECO:0000313" key="2">
    <source>
        <dbReference type="EMBL" id="PWD98840.1"/>
    </source>
</evidence>
<dbReference type="Proteomes" id="UP000244956">
    <property type="component" value="Unassembled WGS sequence"/>
</dbReference>
<dbReference type="EMBL" id="QEWP01000011">
    <property type="protein sequence ID" value="PWD98840.1"/>
    <property type="molecule type" value="Genomic_DNA"/>
</dbReference>
<proteinExistence type="predicted"/>
<dbReference type="InterPro" id="IPR002791">
    <property type="entry name" value="ARMT1-like_metal-bd"/>
</dbReference>
<name>A0A2U2B6Z2_9BACT</name>
<dbReference type="InterPro" id="IPR036075">
    <property type="entry name" value="ARMT-1-like_metal-bd_sf"/>
</dbReference>
<accession>A0A2U2B6Z2</accession>
<organism evidence="2 3">
    <name type="scientific">Marinilabilia rubra</name>
    <dbReference type="NCBI Taxonomy" id="2162893"/>
    <lineage>
        <taxon>Bacteria</taxon>
        <taxon>Pseudomonadati</taxon>
        <taxon>Bacteroidota</taxon>
        <taxon>Bacteroidia</taxon>
        <taxon>Marinilabiliales</taxon>
        <taxon>Marinilabiliaceae</taxon>
        <taxon>Marinilabilia</taxon>
    </lineage>
</organism>
<dbReference type="SUPFAM" id="SSF111321">
    <property type="entry name" value="AF1104-like"/>
    <property type="match status" value="1"/>
</dbReference>
<dbReference type="OrthoDB" id="9796465at2"/>
<dbReference type="InterPro" id="IPR014444">
    <property type="entry name" value="PH1575-like"/>
</dbReference>
<dbReference type="Pfam" id="PF01937">
    <property type="entry name" value="ARMT1-like_dom"/>
    <property type="match status" value="1"/>
</dbReference>
<sequence length="284" mass="32156">MIDVNCVPCFRKQAERMFAKHAIPCGRQRDLMDLFNRYLEIDGKTLPSPMSARFLNRMVKEETGFGDLYLEEKKYFNQLLLDCFSELKREVENSSNPLKTAAKYALAGNIIDFGPPHQFDVEQTFADALEKPLAVDHSKQLFKAIHQADLVLYLGDNAGEIVTDKLFIEQLNHPNVYFAVRGQPVINDVTRTDALQVGMDQVAKIIDNGFDAPSTLPEYCSDQFRSVFEKADVVVSKGQGNFEGLFQQVNKTNLFFLFMVKCEEIARATGRKIGDAVILHENSE</sequence>
<gene>
    <name evidence="2" type="ORF">DDZ16_13975</name>
</gene>
<evidence type="ECO:0000259" key="1">
    <source>
        <dbReference type="Pfam" id="PF01937"/>
    </source>
</evidence>
<comment type="caution">
    <text evidence="2">The sequence shown here is derived from an EMBL/GenBank/DDBJ whole genome shotgun (WGS) entry which is preliminary data.</text>
</comment>
<dbReference type="Gene3D" id="3.40.50.10880">
    <property type="entry name" value="Uncharacterised protein PF01937, DUF89, domain 3"/>
    <property type="match status" value="1"/>
</dbReference>
<protein>
    <recommendedName>
        <fullName evidence="1">Damage-control phosphatase ARMT1-like metal-binding domain-containing protein</fullName>
    </recommendedName>
</protein>
<reference evidence="2 3" key="1">
    <citation type="submission" date="2018-05" db="EMBL/GenBank/DDBJ databases">
        <title>Marinilabilia rubrum sp. nov., isolated from saltern sediment.</title>
        <authorList>
            <person name="Zhang R."/>
        </authorList>
    </citation>
    <scope>NUCLEOTIDE SEQUENCE [LARGE SCALE GENOMIC DNA]</scope>
    <source>
        <strain evidence="2 3">WTE16</strain>
    </source>
</reference>